<keyword evidence="1" id="KW-0812">Transmembrane</keyword>
<dbReference type="EMBL" id="AP031322">
    <property type="protein sequence ID" value="BFH74241.1"/>
    <property type="molecule type" value="Genomic_DNA"/>
</dbReference>
<dbReference type="KEGG" id="sjv:SJAV_21850"/>
<feature type="transmembrane region" description="Helical" evidence="1">
    <location>
        <begin position="43"/>
        <end position="61"/>
    </location>
</feature>
<protein>
    <submittedName>
        <fullName evidence="2">Uncharacterized protein</fullName>
    </submittedName>
</protein>
<accession>A0AAT9GTF7</accession>
<proteinExistence type="predicted"/>
<feature type="transmembrane region" description="Helical" evidence="1">
    <location>
        <begin position="105"/>
        <end position="128"/>
    </location>
</feature>
<dbReference type="RefSeq" id="WP_369609768.1">
    <property type="nucleotide sequence ID" value="NZ_AP031322.1"/>
</dbReference>
<gene>
    <name evidence="2" type="ORF">SJAV_21850</name>
</gene>
<organism evidence="2">
    <name type="scientific">Sulfurisphaera javensis</name>
    <dbReference type="NCBI Taxonomy" id="2049879"/>
    <lineage>
        <taxon>Archaea</taxon>
        <taxon>Thermoproteota</taxon>
        <taxon>Thermoprotei</taxon>
        <taxon>Sulfolobales</taxon>
        <taxon>Sulfolobaceae</taxon>
        <taxon>Sulfurisphaera</taxon>
    </lineage>
</organism>
<keyword evidence="1" id="KW-1133">Transmembrane helix</keyword>
<keyword evidence="1" id="KW-0472">Membrane</keyword>
<evidence type="ECO:0000256" key="1">
    <source>
        <dbReference type="SAM" id="Phobius"/>
    </source>
</evidence>
<name>A0AAT9GTF7_9CREN</name>
<evidence type="ECO:0000313" key="2">
    <source>
        <dbReference type="EMBL" id="BFH74241.1"/>
    </source>
</evidence>
<sequence>MISINKAMRVIAGIAGIGWSILHLSVGYNAATIAAHVVGNASFIFAIYSEYFGFNSALYLFEAYEILTYTRKLLPYFFILDLWNTFLIIYTHVLPAPFLGKPLPIIPQVPIAIVLDFILLFTIFYLLVRER</sequence>
<dbReference type="AlphaFoldDB" id="A0AAT9GTF7"/>
<reference evidence="2" key="1">
    <citation type="submission" date="2024-03" db="EMBL/GenBank/DDBJ databases">
        <title>Complete genome sequence of Sulfurisphaera javensis strain KD-1.</title>
        <authorList>
            <person name="Sakai H."/>
            <person name="Nur N."/>
            <person name="Suwanto A."/>
            <person name="Kurosawa N."/>
        </authorList>
    </citation>
    <scope>NUCLEOTIDE SEQUENCE</scope>
    <source>
        <strain evidence="2">KD-1</strain>
    </source>
</reference>
<dbReference type="GeneID" id="92355137"/>
<feature type="transmembrane region" description="Helical" evidence="1">
    <location>
        <begin position="73"/>
        <end position="93"/>
    </location>
</feature>